<comment type="caution">
    <text evidence="1">The sequence shown here is derived from an EMBL/GenBank/DDBJ whole genome shotgun (WGS) entry which is preliminary data.</text>
</comment>
<reference evidence="2" key="1">
    <citation type="journal article" date="2019" name="Int. J. Syst. Evol. Microbiol.">
        <title>The Global Catalogue of Microorganisms (GCM) 10K type strain sequencing project: providing services to taxonomists for standard genome sequencing and annotation.</title>
        <authorList>
            <consortium name="The Broad Institute Genomics Platform"/>
            <consortium name="The Broad Institute Genome Sequencing Center for Infectious Disease"/>
            <person name="Wu L."/>
            <person name="Ma J."/>
        </authorList>
    </citation>
    <scope>NUCLEOTIDE SEQUENCE [LARGE SCALE GENOMIC DNA]</scope>
    <source>
        <strain evidence="2">JCM 31486</strain>
    </source>
</reference>
<accession>A0ABW3MR99</accession>
<organism evidence="1 2">
    <name type="scientific">Kibdelosporangium lantanae</name>
    <dbReference type="NCBI Taxonomy" id="1497396"/>
    <lineage>
        <taxon>Bacteria</taxon>
        <taxon>Bacillati</taxon>
        <taxon>Actinomycetota</taxon>
        <taxon>Actinomycetes</taxon>
        <taxon>Pseudonocardiales</taxon>
        <taxon>Pseudonocardiaceae</taxon>
        <taxon>Kibdelosporangium</taxon>
    </lineage>
</organism>
<keyword evidence="2" id="KW-1185">Reference proteome</keyword>
<name>A0ABW3MR99_9PSEU</name>
<gene>
    <name evidence="1" type="ORF">ACFQ1S_44480</name>
</gene>
<feature type="non-terminal residue" evidence="1">
    <location>
        <position position="1"/>
    </location>
</feature>
<evidence type="ECO:0000313" key="1">
    <source>
        <dbReference type="EMBL" id="MFD1052139.1"/>
    </source>
</evidence>
<dbReference type="Proteomes" id="UP001597045">
    <property type="component" value="Unassembled WGS sequence"/>
</dbReference>
<proteinExistence type="predicted"/>
<dbReference type="EMBL" id="JBHTIS010004161">
    <property type="protein sequence ID" value="MFD1052139.1"/>
    <property type="molecule type" value="Genomic_DNA"/>
</dbReference>
<evidence type="ECO:0000313" key="2">
    <source>
        <dbReference type="Proteomes" id="UP001597045"/>
    </source>
</evidence>
<protein>
    <submittedName>
        <fullName evidence="1">Uncharacterized protein</fullName>
    </submittedName>
</protein>
<sequence length="150" mass="15885">RRDPIRARAFHVTDSNLATLSAYVSGSVLMIEGGAAACVPTSTRSCRRPSAGPAPRQAPPGRTILDLTGDGPKQTDKFTVSGDWHVQWSYDCTKTDTPVDSLVVQVLGGNTEIPVTHLGPTGADTQAYHDAGTFYLSVSSNCSWHVVVTG</sequence>